<gene>
    <name evidence="2" type="ORF">TSPGSL018_10844</name>
</gene>
<protein>
    <submittedName>
        <fullName evidence="2">Uncharacterized protein</fullName>
    </submittedName>
</protein>
<dbReference type="EMBL" id="GBEZ01018929">
    <property type="protein sequence ID" value="JAC67561.1"/>
    <property type="molecule type" value="Transcribed_RNA"/>
</dbReference>
<feature type="non-terminal residue" evidence="2">
    <location>
        <position position="1"/>
    </location>
</feature>
<sequence>DQQPLPRAVWAEGATAGATSGLPLAQGPILTQTAEENGTGKEGSARERAGKESGPYGDRGGGPRGDRWITGGRNFFYKHIARRGRGGGHNGRREACAGSRGRTQPLLPHNLEMPERRQNWGGGASGCPGRFGVVRRRGLALPRLEVENPLEGRAQPRLGARLPDPPQPERVDEAVVPVDVEHLPDLLGKPALPPLPAEGRVELRKVVRERRLPDDVEGEALRLEVDAHAPAERLGPGAQPPVPELGGELGHDRLGALARGAAREAPHRGGAVAGVEHPVAEDDALHARRPSGCGEAALAELVEHPPPVRGEPGTVQGDALDGHLGDELRVVEEPCLPAKEAKADSRTKAARPAPVRLAVSGPRSFWPPT</sequence>
<evidence type="ECO:0000313" key="2">
    <source>
        <dbReference type="EMBL" id="JAC67561.1"/>
    </source>
</evidence>
<dbReference type="AlphaFoldDB" id="A0A061RAN8"/>
<evidence type="ECO:0000256" key="1">
    <source>
        <dbReference type="SAM" id="MobiDB-lite"/>
    </source>
</evidence>
<reference evidence="2" key="1">
    <citation type="submission" date="2014-05" db="EMBL/GenBank/DDBJ databases">
        <title>The transcriptome of the halophilic microalga Tetraselmis sp. GSL018 isolated from the Great Salt Lake, Utah.</title>
        <authorList>
            <person name="Jinkerson R.E."/>
            <person name="D'Adamo S."/>
            <person name="Posewitz M.C."/>
        </authorList>
    </citation>
    <scope>NUCLEOTIDE SEQUENCE</scope>
    <source>
        <strain evidence="2">GSL018</strain>
    </source>
</reference>
<feature type="region of interest" description="Disordered" evidence="1">
    <location>
        <begin position="1"/>
        <end position="107"/>
    </location>
</feature>
<name>A0A061RAN8_9CHLO</name>
<feature type="region of interest" description="Disordered" evidence="1">
    <location>
        <begin position="339"/>
        <end position="369"/>
    </location>
</feature>
<proteinExistence type="predicted"/>
<organism evidence="2">
    <name type="scientific">Tetraselmis sp. GSL018</name>
    <dbReference type="NCBI Taxonomy" id="582737"/>
    <lineage>
        <taxon>Eukaryota</taxon>
        <taxon>Viridiplantae</taxon>
        <taxon>Chlorophyta</taxon>
        <taxon>core chlorophytes</taxon>
        <taxon>Chlorodendrophyceae</taxon>
        <taxon>Chlorodendrales</taxon>
        <taxon>Chlorodendraceae</taxon>
        <taxon>Tetraselmis</taxon>
    </lineage>
</organism>
<accession>A0A061RAN8</accession>